<dbReference type="CDD" id="cd02440">
    <property type="entry name" value="AdoMet_MTases"/>
    <property type="match status" value="1"/>
</dbReference>
<sequence length="234" mass="26921">MPLAKSSYLVGNSRYWENANYDATNVGHPAFKFYGLILKPDFNMTGENGENLLDWGCGRGANVNYFNQLGFKAQGMDMSESDIEVAKIRYPHIAHRFTRVSPSPSENTLPIEKYDVITAIQSLYYLSNTDFKILIDSLYSALKPNGIFYATMMGISHGYFEFSKEHEDGLRQITFNTKRGYSLEQYFVNFTQNKEHLIDKLSAFKPVHIGYYDEKYREDEGSGFHWTFVGQKIV</sequence>
<accession>A0A1W6N5G6</accession>
<dbReference type="KEGG" id="naf:GQ61_06840"/>
<evidence type="ECO:0000313" key="1">
    <source>
        <dbReference type="EMBL" id="ARN85051.1"/>
    </source>
</evidence>
<evidence type="ECO:0008006" key="3">
    <source>
        <dbReference type="Google" id="ProtNLM"/>
    </source>
</evidence>
<organism evidence="1 2">
    <name type="scientific">Candidatus Nucleicultrix amoebiphila FS5</name>
    <dbReference type="NCBI Taxonomy" id="1414854"/>
    <lineage>
        <taxon>Bacteria</taxon>
        <taxon>Pseudomonadati</taxon>
        <taxon>Pseudomonadota</taxon>
        <taxon>Alphaproteobacteria</taxon>
        <taxon>Holosporales</taxon>
        <taxon>Candidatus Nucleicultricaceae</taxon>
        <taxon>Candidatus Nucleicultrix</taxon>
    </lineage>
</organism>
<dbReference type="Pfam" id="PF13489">
    <property type="entry name" value="Methyltransf_23"/>
    <property type="match status" value="1"/>
</dbReference>
<name>A0A1W6N5G6_9PROT</name>
<dbReference type="OrthoDB" id="9804312at2"/>
<dbReference type="EMBL" id="CP008743">
    <property type="protein sequence ID" value="ARN85051.1"/>
    <property type="molecule type" value="Genomic_DNA"/>
</dbReference>
<evidence type="ECO:0000313" key="2">
    <source>
        <dbReference type="Proteomes" id="UP000237351"/>
    </source>
</evidence>
<keyword evidence="2" id="KW-1185">Reference proteome</keyword>
<dbReference type="PANTHER" id="PTHR43861">
    <property type="entry name" value="TRANS-ACONITATE 2-METHYLTRANSFERASE-RELATED"/>
    <property type="match status" value="1"/>
</dbReference>
<gene>
    <name evidence="1" type="ORF">GQ61_06840</name>
</gene>
<dbReference type="RefSeq" id="WP_085784569.1">
    <property type="nucleotide sequence ID" value="NZ_CP008743.1"/>
</dbReference>
<dbReference type="SUPFAM" id="SSF53335">
    <property type="entry name" value="S-adenosyl-L-methionine-dependent methyltransferases"/>
    <property type="match status" value="1"/>
</dbReference>
<dbReference type="Gene3D" id="3.40.50.150">
    <property type="entry name" value="Vaccinia Virus protein VP39"/>
    <property type="match status" value="1"/>
</dbReference>
<dbReference type="AlphaFoldDB" id="A0A1W6N5G6"/>
<dbReference type="Proteomes" id="UP000237351">
    <property type="component" value="Chromosome"/>
</dbReference>
<dbReference type="InterPro" id="IPR029063">
    <property type="entry name" value="SAM-dependent_MTases_sf"/>
</dbReference>
<protein>
    <recommendedName>
        <fullName evidence="3">Methyltransferase domain-containing protein</fullName>
    </recommendedName>
</protein>
<reference evidence="1 2" key="1">
    <citation type="submission" date="2014-06" db="EMBL/GenBank/DDBJ databases">
        <title>The genome of the endonuclear symbiont Nucleicultrix amoebiphila.</title>
        <authorList>
            <person name="Schulz F."/>
            <person name="Horn M."/>
        </authorList>
    </citation>
    <scope>NUCLEOTIDE SEQUENCE [LARGE SCALE GENOMIC DNA]</scope>
    <source>
        <strain evidence="1 2">FS5</strain>
    </source>
</reference>
<proteinExistence type="predicted"/>
<dbReference type="STRING" id="1414854.GQ61_06840"/>